<feature type="transmembrane region" description="Helical" evidence="1">
    <location>
        <begin position="123"/>
        <end position="142"/>
    </location>
</feature>
<evidence type="ECO:0000259" key="2">
    <source>
        <dbReference type="Pfam" id="PF02517"/>
    </source>
</evidence>
<name>A0ABV5X1D9_9MICO</name>
<keyword evidence="1" id="KW-1133">Transmembrane helix</keyword>
<dbReference type="PANTHER" id="PTHR35797">
    <property type="entry name" value="PROTEASE-RELATED"/>
    <property type="match status" value="1"/>
</dbReference>
<organism evidence="3 4">
    <name type="scientific">Brevibacterium otitidis</name>
    <dbReference type="NCBI Taxonomy" id="53364"/>
    <lineage>
        <taxon>Bacteria</taxon>
        <taxon>Bacillati</taxon>
        <taxon>Actinomycetota</taxon>
        <taxon>Actinomycetes</taxon>
        <taxon>Micrococcales</taxon>
        <taxon>Brevibacteriaceae</taxon>
        <taxon>Brevibacterium</taxon>
    </lineage>
</organism>
<proteinExistence type="predicted"/>
<keyword evidence="3" id="KW-0378">Hydrolase</keyword>
<dbReference type="Proteomes" id="UP001589707">
    <property type="component" value="Unassembled WGS sequence"/>
</dbReference>
<feature type="transmembrane region" description="Helical" evidence="1">
    <location>
        <begin position="52"/>
        <end position="71"/>
    </location>
</feature>
<dbReference type="EMBL" id="JBHMAU010000049">
    <property type="protein sequence ID" value="MFB9776256.1"/>
    <property type="molecule type" value="Genomic_DNA"/>
</dbReference>
<keyword evidence="1" id="KW-0812">Transmembrane</keyword>
<feature type="transmembrane region" description="Helical" evidence="1">
    <location>
        <begin position="196"/>
        <end position="214"/>
    </location>
</feature>
<evidence type="ECO:0000313" key="4">
    <source>
        <dbReference type="Proteomes" id="UP001589707"/>
    </source>
</evidence>
<keyword evidence="1" id="KW-0472">Membrane</keyword>
<feature type="domain" description="CAAX prenyl protease 2/Lysostaphin resistance protein A-like" evidence="2">
    <location>
        <begin position="131"/>
        <end position="233"/>
    </location>
</feature>
<dbReference type="InterPro" id="IPR003675">
    <property type="entry name" value="Rce1/LyrA-like_dom"/>
</dbReference>
<dbReference type="EC" id="3.4.-.-" evidence="3"/>
<evidence type="ECO:0000256" key="1">
    <source>
        <dbReference type="SAM" id="Phobius"/>
    </source>
</evidence>
<protein>
    <submittedName>
        <fullName evidence="3">CPBP family intramembrane glutamic endopeptidase</fullName>
        <ecNumber evidence="3">3.4.-.-</ecNumber>
    </submittedName>
</protein>
<sequence>MAPWIRSSPILAFAVLTYLGSWILWSPWWLAANGVGLLPYELPFGAVALTNQLGLFGGPLAAGLIVTGCCRGRAGLRRFGATFVQFRAAGRWYALALIGIPLAVAIGYALTGGFGASAEQIDAVLLGALAGNFLIYLLGGPLQEEPGWRGVALPLLQHRHHPLTAALILGVLHCFWHAPLFTTAEWNTARSSAEDYIAYLLLVLALTVVLSWLFTASGGSVVLAVLGHNSLNWAMLAAGVLTGAPATNWPAAIGLAVLAAAAIGITRGQLGHDPAAPADPFGLLRSGQ</sequence>
<dbReference type="GO" id="GO:0016787">
    <property type="term" value="F:hydrolase activity"/>
    <property type="evidence" value="ECO:0007669"/>
    <property type="project" value="UniProtKB-KW"/>
</dbReference>
<gene>
    <name evidence="3" type="ORF">ACFFN1_07540</name>
</gene>
<accession>A0ABV5X1D9</accession>
<comment type="caution">
    <text evidence="3">The sequence shown here is derived from an EMBL/GenBank/DDBJ whole genome shotgun (WGS) entry which is preliminary data.</text>
</comment>
<feature type="transmembrane region" description="Helical" evidence="1">
    <location>
        <begin position="92"/>
        <end position="111"/>
    </location>
</feature>
<feature type="transmembrane region" description="Helical" evidence="1">
    <location>
        <begin position="247"/>
        <end position="265"/>
    </location>
</feature>
<reference evidence="3 4" key="1">
    <citation type="submission" date="2024-09" db="EMBL/GenBank/DDBJ databases">
        <authorList>
            <person name="Sun Q."/>
            <person name="Mori K."/>
        </authorList>
    </citation>
    <scope>NUCLEOTIDE SEQUENCE [LARGE SCALE GENOMIC DNA]</scope>
    <source>
        <strain evidence="3 4">JCM 11683</strain>
    </source>
</reference>
<dbReference type="PANTHER" id="PTHR35797:SF1">
    <property type="entry name" value="PROTEASE"/>
    <property type="match status" value="1"/>
</dbReference>
<dbReference type="Pfam" id="PF02517">
    <property type="entry name" value="Rce1-like"/>
    <property type="match status" value="1"/>
</dbReference>
<dbReference type="InterPro" id="IPR042150">
    <property type="entry name" value="MmRce1-like"/>
</dbReference>
<keyword evidence="4" id="KW-1185">Reference proteome</keyword>
<evidence type="ECO:0000313" key="3">
    <source>
        <dbReference type="EMBL" id="MFB9776256.1"/>
    </source>
</evidence>
<dbReference type="RefSeq" id="WP_376840070.1">
    <property type="nucleotide sequence ID" value="NZ_JBHMAU010000049.1"/>
</dbReference>
<feature type="transmembrane region" description="Helical" evidence="1">
    <location>
        <begin position="12"/>
        <end position="32"/>
    </location>
</feature>